<dbReference type="OrthoDB" id="5122815at2"/>
<evidence type="ECO:0000313" key="4">
    <source>
        <dbReference type="Proteomes" id="UP000076717"/>
    </source>
</evidence>
<dbReference type="KEGG" id="rte:GSU10_09640"/>
<reference evidence="3" key="3">
    <citation type="submission" date="2019-12" db="EMBL/GenBank/DDBJ databases">
        <title>Complete and Draft Genome Sequences of New Strains and Members of Some Known Species of the Genus Rathayibacter isolated from Plants.</title>
        <authorList>
            <person name="Tarlachkov S.V."/>
            <person name="Starodumova I.P."/>
            <person name="Dorofeeva L.V."/>
            <person name="Prisyazhnaya N.V."/>
            <person name="Leyn S.A."/>
            <person name="Zlamal J.E."/>
            <person name="Elane M.L."/>
            <person name="Osterman A.L."/>
            <person name="Nadler S.A."/>
            <person name="Subbotin S.A."/>
            <person name="Evtushenko L.I."/>
        </authorList>
    </citation>
    <scope>NUCLEOTIDE SEQUENCE</scope>
    <source>
        <strain evidence="3">VKM Ac-2761</strain>
    </source>
</reference>
<gene>
    <name evidence="2" type="ORF">ACH61_00584</name>
    <name evidence="3" type="ORF">GSU10_09640</name>
</gene>
<organism evidence="2 4">
    <name type="scientific">Rathayibacter tanaceti</name>
    <dbReference type="NCBI Taxonomy" id="1671680"/>
    <lineage>
        <taxon>Bacteria</taxon>
        <taxon>Bacillati</taxon>
        <taxon>Actinomycetota</taxon>
        <taxon>Actinomycetes</taxon>
        <taxon>Micrococcales</taxon>
        <taxon>Microbacteriaceae</taxon>
        <taxon>Rathayibacter</taxon>
    </lineage>
</organism>
<dbReference type="EMBL" id="CP047186">
    <property type="protein sequence ID" value="QHC55866.1"/>
    <property type="molecule type" value="Genomic_DNA"/>
</dbReference>
<feature type="signal peptide" evidence="1">
    <location>
        <begin position="1"/>
        <end position="25"/>
    </location>
</feature>
<name>A0A166IER3_9MICO</name>
<dbReference type="Proteomes" id="UP000465031">
    <property type="component" value="Chromosome"/>
</dbReference>
<dbReference type="EMBL" id="LIIN01000011">
    <property type="protein sequence ID" value="KZX22256.1"/>
    <property type="molecule type" value="Genomic_DNA"/>
</dbReference>
<dbReference type="PROSITE" id="PS51257">
    <property type="entry name" value="PROKAR_LIPOPROTEIN"/>
    <property type="match status" value="1"/>
</dbReference>
<proteinExistence type="predicted"/>
<protein>
    <submittedName>
        <fullName evidence="2">Uncharacterized protein</fullName>
    </submittedName>
</protein>
<reference evidence="5" key="2">
    <citation type="submission" date="2019-12" db="EMBL/GenBank/DDBJ databases">
        <title>Complete and draft genome sequences of new strains and members of some known species of the genus Rathayibacter isolated from plants.</title>
        <authorList>
            <person name="Tarlachkov S.V."/>
            <person name="Starodumova I.P."/>
            <person name="Dorofeeva L.V."/>
            <person name="Prisyazhnaya N.V."/>
            <person name="Leyn S."/>
            <person name="Zlamal J."/>
            <person name="Elan M."/>
            <person name="Osterman A.L."/>
            <person name="Nadler S."/>
            <person name="Subbotin S.A."/>
            <person name="Evtushenko L.I."/>
        </authorList>
    </citation>
    <scope>NUCLEOTIDE SEQUENCE [LARGE SCALE GENOMIC DNA]</scope>
    <source>
        <strain evidence="5">VKM Ac-2761</strain>
    </source>
</reference>
<keyword evidence="1" id="KW-0732">Signal</keyword>
<evidence type="ECO:0000313" key="3">
    <source>
        <dbReference type="EMBL" id="QHC55866.1"/>
    </source>
</evidence>
<accession>A0A166IER3</accession>
<dbReference type="RefSeq" id="WP_068208280.1">
    <property type="nucleotide sequence ID" value="NZ_CP047186.1"/>
</dbReference>
<dbReference type="Proteomes" id="UP000076717">
    <property type="component" value="Unassembled WGS sequence"/>
</dbReference>
<feature type="chain" id="PRO_5041524769" evidence="1">
    <location>
        <begin position="26"/>
        <end position="175"/>
    </location>
</feature>
<dbReference type="AlphaFoldDB" id="A0A166IER3"/>
<dbReference type="PATRIC" id="fig|1671680.3.peg.620"/>
<evidence type="ECO:0000313" key="5">
    <source>
        <dbReference type="Proteomes" id="UP000465031"/>
    </source>
</evidence>
<evidence type="ECO:0000313" key="2">
    <source>
        <dbReference type="EMBL" id="KZX22256.1"/>
    </source>
</evidence>
<reference evidence="2 4" key="1">
    <citation type="submission" date="2015-08" db="EMBL/GenBank/DDBJ databases">
        <title>Draft Genome Sequence of Rathayibacter sp. Strain VKM Ac-2596 Isolated from Leaf Gall Induced by Plant-Parasitic Nematodes.</title>
        <authorList>
            <person name="Vasilenko O.V."/>
            <person name="Starodumova I.P."/>
            <person name="Tarlachkov S.V."/>
            <person name="Dorofeeva L.V."/>
            <person name="Evtushenko L.I."/>
        </authorList>
    </citation>
    <scope>NUCLEOTIDE SEQUENCE [LARGE SCALE GENOMIC DNA]</scope>
    <source>
        <strain evidence="2 4">VKM Ac-2596</strain>
    </source>
</reference>
<keyword evidence="4" id="KW-1185">Reference proteome</keyword>
<sequence length="175" mass="18071">MRRPAVLLVVSLTAVLLAGCAPSAAPEPSASGAVTGTPIPLSCEQLVPASALEGLWNGFSPADDVEPTDVSREIAQYDGLLCGWSDGSGAELQLAVAHLDPDVIEALKNEFFTTSKAVPTYGRPPQIEGYYQVADGRGVADAFVGEYWVEASSASFVEPGDPEPLVRAALAALGG</sequence>
<evidence type="ECO:0000256" key="1">
    <source>
        <dbReference type="SAM" id="SignalP"/>
    </source>
</evidence>